<keyword evidence="3" id="KW-0547">Nucleotide-binding</keyword>
<protein>
    <submittedName>
        <fullName evidence="6">ABC transporter ATP-binding protein</fullName>
    </submittedName>
</protein>
<keyword evidence="4 6" id="KW-0067">ATP-binding</keyword>
<evidence type="ECO:0000256" key="2">
    <source>
        <dbReference type="ARBA" id="ARBA00022448"/>
    </source>
</evidence>
<evidence type="ECO:0000259" key="5">
    <source>
        <dbReference type="PROSITE" id="PS50893"/>
    </source>
</evidence>
<evidence type="ECO:0000313" key="7">
    <source>
        <dbReference type="Proteomes" id="UP000295710"/>
    </source>
</evidence>
<feature type="domain" description="ABC transporter" evidence="5">
    <location>
        <begin position="4"/>
        <end position="227"/>
    </location>
</feature>
<dbReference type="PROSITE" id="PS50893">
    <property type="entry name" value="ABC_TRANSPORTER_2"/>
    <property type="match status" value="1"/>
</dbReference>
<accession>A0A4R4FG38</accession>
<keyword evidence="7" id="KW-1185">Reference proteome</keyword>
<evidence type="ECO:0000313" key="6">
    <source>
        <dbReference type="EMBL" id="TDA22565.1"/>
    </source>
</evidence>
<dbReference type="Proteomes" id="UP000295710">
    <property type="component" value="Unassembled WGS sequence"/>
</dbReference>
<dbReference type="SMART" id="SM00382">
    <property type="entry name" value="AAA"/>
    <property type="match status" value="1"/>
</dbReference>
<dbReference type="SUPFAM" id="SSF52540">
    <property type="entry name" value="P-loop containing nucleoside triphosphate hydrolases"/>
    <property type="match status" value="1"/>
</dbReference>
<dbReference type="RefSeq" id="WP_132275475.1">
    <property type="nucleotide sequence ID" value="NZ_JAOBST010000028.1"/>
</dbReference>
<comment type="caution">
    <text evidence="6">The sequence shown here is derived from an EMBL/GenBank/DDBJ whole genome shotgun (WGS) entry which is preliminary data.</text>
</comment>
<dbReference type="GO" id="GO:0016887">
    <property type="term" value="F:ATP hydrolysis activity"/>
    <property type="evidence" value="ECO:0007669"/>
    <property type="project" value="InterPro"/>
</dbReference>
<dbReference type="PANTHER" id="PTHR42798:SF6">
    <property type="entry name" value="CELL DIVISION ATP-BINDING PROTEIN FTSE"/>
    <property type="match status" value="1"/>
</dbReference>
<sequence>MNLLEVHHICKTYGSGETAVNALKDVSFSVPKGEYVAIVGESGSGKSTLLNMLGALDTPTSGKVRIDGKDIFTMKEKELTVFRRRNIGFIFQGFNLIPELTVEQNMIFPVLLDYQKPNKKYLEELLEVLNLKGRRNHLPNQLSGGQQQRVAIGRALITRPSLILADEPTGNLDSQNSSEVIALLKEASKMYEQTIIMITHNNSIAQTADRVLQVMDGVLTDLGRCRE</sequence>
<dbReference type="Pfam" id="PF00005">
    <property type="entry name" value="ABC_tran"/>
    <property type="match status" value="1"/>
</dbReference>
<dbReference type="EMBL" id="SMMX01000003">
    <property type="protein sequence ID" value="TDA22565.1"/>
    <property type="molecule type" value="Genomic_DNA"/>
</dbReference>
<dbReference type="InterPro" id="IPR027417">
    <property type="entry name" value="P-loop_NTPase"/>
</dbReference>
<gene>
    <name evidence="6" type="ORF">E1963_03845</name>
</gene>
<reference evidence="6 7" key="1">
    <citation type="journal article" date="2016" name="Nat. Microbiol.">
        <title>The Mouse Intestinal Bacterial Collection (miBC) provides host-specific insight into cultured diversity and functional potential of the gut microbiota.</title>
        <authorList>
            <person name="Lagkouvardos I."/>
            <person name="Pukall R."/>
            <person name="Abt B."/>
            <person name="Foesel B.U."/>
            <person name="Meier-Kolthoff J.P."/>
            <person name="Kumar N."/>
            <person name="Bresciani A."/>
            <person name="Martinez I."/>
            <person name="Just S."/>
            <person name="Ziegler C."/>
            <person name="Brugiroux S."/>
            <person name="Garzetti D."/>
            <person name="Wenning M."/>
            <person name="Bui T.P."/>
            <person name="Wang J."/>
            <person name="Hugenholtz F."/>
            <person name="Plugge C.M."/>
            <person name="Peterson D.A."/>
            <person name="Hornef M.W."/>
            <person name="Baines J.F."/>
            <person name="Smidt H."/>
            <person name="Walter J."/>
            <person name="Kristiansen K."/>
            <person name="Nielsen H.B."/>
            <person name="Haller D."/>
            <person name="Overmann J."/>
            <person name="Stecher B."/>
            <person name="Clavel T."/>
        </authorList>
    </citation>
    <scope>NUCLEOTIDE SEQUENCE [LARGE SCALE GENOMIC DNA]</scope>
    <source>
        <strain evidence="6 7">DSM 28560</strain>
    </source>
</reference>
<dbReference type="InterPro" id="IPR003439">
    <property type="entry name" value="ABC_transporter-like_ATP-bd"/>
</dbReference>
<dbReference type="GO" id="GO:0005524">
    <property type="term" value="F:ATP binding"/>
    <property type="evidence" value="ECO:0007669"/>
    <property type="project" value="UniProtKB-KW"/>
</dbReference>
<evidence type="ECO:0000256" key="4">
    <source>
        <dbReference type="ARBA" id="ARBA00022840"/>
    </source>
</evidence>
<dbReference type="PANTHER" id="PTHR42798">
    <property type="entry name" value="LIPOPROTEIN-RELEASING SYSTEM ATP-BINDING PROTEIN LOLD"/>
    <property type="match status" value="1"/>
</dbReference>
<comment type="similarity">
    <text evidence="1">Belongs to the ABC transporter superfamily.</text>
</comment>
<evidence type="ECO:0000256" key="1">
    <source>
        <dbReference type="ARBA" id="ARBA00005417"/>
    </source>
</evidence>
<dbReference type="GO" id="GO:0098796">
    <property type="term" value="C:membrane protein complex"/>
    <property type="evidence" value="ECO:0007669"/>
    <property type="project" value="UniProtKB-ARBA"/>
</dbReference>
<dbReference type="PROSITE" id="PS00211">
    <property type="entry name" value="ABC_TRANSPORTER_1"/>
    <property type="match status" value="1"/>
</dbReference>
<dbReference type="FunFam" id="3.40.50.300:FF:000032">
    <property type="entry name" value="Export ABC transporter ATP-binding protein"/>
    <property type="match status" value="1"/>
</dbReference>
<dbReference type="CDD" id="cd03255">
    <property type="entry name" value="ABC_MJ0796_LolCDE_FtsE"/>
    <property type="match status" value="1"/>
</dbReference>
<proteinExistence type="inferred from homology"/>
<keyword evidence="2" id="KW-0813">Transport</keyword>
<evidence type="ECO:0000256" key="3">
    <source>
        <dbReference type="ARBA" id="ARBA00022741"/>
    </source>
</evidence>
<dbReference type="InterPro" id="IPR017871">
    <property type="entry name" value="ABC_transporter-like_CS"/>
</dbReference>
<dbReference type="InterPro" id="IPR017911">
    <property type="entry name" value="MacB-like_ATP-bd"/>
</dbReference>
<dbReference type="AlphaFoldDB" id="A0A4R4FG38"/>
<organism evidence="6 7">
    <name type="scientific">Extibacter muris</name>
    <dbReference type="NCBI Taxonomy" id="1796622"/>
    <lineage>
        <taxon>Bacteria</taxon>
        <taxon>Bacillati</taxon>
        <taxon>Bacillota</taxon>
        <taxon>Clostridia</taxon>
        <taxon>Lachnospirales</taxon>
        <taxon>Lachnospiraceae</taxon>
        <taxon>Extibacter</taxon>
    </lineage>
</organism>
<dbReference type="GO" id="GO:0022857">
    <property type="term" value="F:transmembrane transporter activity"/>
    <property type="evidence" value="ECO:0007669"/>
    <property type="project" value="UniProtKB-ARBA"/>
</dbReference>
<dbReference type="Gene3D" id="3.40.50.300">
    <property type="entry name" value="P-loop containing nucleotide triphosphate hydrolases"/>
    <property type="match status" value="1"/>
</dbReference>
<dbReference type="InterPro" id="IPR003593">
    <property type="entry name" value="AAA+_ATPase"/>
</dbReference>
<name>A0A4R4FG38_9FIRM</name>